<proteinExistence type="predicted"/>
<gene>
    <name evidence="2" type="ORF">NLU14_15425</name>
</gene>
<keyword evidence="3" id="KW-1185">Reference proteome</keyword>
<dbReference type="EMBL" id="JANCMW010000010">
    <property type="protein sequence ID" value="MDF0751618.1"/>
    <property type="molecule type" value="Genomic_DNA"/>
</dbReference>
<comment type="caution">
    <text evidence="2">The sequence shown here is derived from an EMBL/GenBank/DDBJ whole genome shotgun (WGS) entry which is preliminary data.</text>
</comment>
<feature type="domain" description="Anti-sigma K factor RskA C-terminal" evidence="1">
    <location>
        <begin position="101"/>
        <end position="226"/>
    </location>
</feature>
<evidence type="ECO:0000313" key="2">
    <source>
        <dbReference type="EMBL" id="MDF0751618.1"/>
    </source>
</evidence>
<dbReference type="PANTHER" id="PTHR37461">
    <property type="entry name" value="ANTI-SIGMA-K FACTOR RSKA"/>
    <property type="match status" value="1"/>
</dbReference>
<organism evidence="2 3">
    <name type="scientific">Marinobacter iranensis</name>
    <dbReference type="NCBI Taxonomy" id="2962607"/>
    <lineage>
        <taxon>Bacteria</taxon>
        <taxon>Pseudomonadati</taxon>
        <taxon>Pseudomonadota</taxon>
        <taxon>Gammaproteobacteria</taxon>
        <taxon>Pseudomonadales</taxon>
        <taxon>Marinobacteraceae</taxon>
        <taxon>Marinobacter</taxon>
    </lineage>
</organism>
<evidence type="ECO:0000259" key="1">
    <source>
        <dbReference type="Pfam" id="PF10099"/>
    </source>
</evidence>
<dbReference type="PANTHER" id="PTHR37461:SF1">
    <property type="entry name" value="ANTI-SIGMA-K FACTOR RSKA"/>
    <property type="match status" value="1"/>
</dbReference>
<sequence length="235" mass="26031">MKRTPERIEALAAEYVLGSLHGAARRRFERWMMESVRIRQEVWFWEEKLGHLGTRIEEEQPPASVWAGIERRLWPQVDKAGGAEAANEGAGRWFWPSWSILATAAALVLAVVLLQHPEPGVDDHLSGAIVQADVTDPLWLVSQSVLDRQLKLRPVAATAAQQGKDYELWIVPEDGQPLSLGVIPVGDTYRVTLDDEARKLLSNSRTLAISLEPVGGSPTGQPTGPILHVAKLYRL</sequence>
<dbReference type="InterPro" id="IPR051474">
    <property type="entry name" value="Anti-sigma-K/W_factor"/>
</dbReference>
<dbReference type="Proteomes" id="UP001143391">
    <property type="component" value="Unassembled WGS sequence"/>
</dbReference>
<name>A0ABT5YD70_9GAMM</name>
<reference evidence="2" key="1">
    <citation type="submission" date="2022-07" db="EMBL/GenBank/DDBJ databases">
        <title>Marinobacter iranensis a new bacterium isolate from a hipersaline lake in Iran.</title>
        <authorList>
            <person name="Mohammad A.M.A."/>
            <person name="Cristina S.-P."/>
            <person name="Antonio V."/>
        </authorList>
    </citation>
    <scope>NUCLEOTIDE SEQUENCE</scope>
    <source>
        <strain evidence="2">71-i</strain>
    </source>
</reference>
<evidence type="ECO:0000313" key="3">
    <source>
        <dbReference type="Proteomes" id="UP001143391"/>
    </source>
</evidence>
<dbReference type="InterPro" id="IPR018764">
    <property type="entry name" value="RskA_C"/>
</dbReference>
<dbReference type="Pfam" id="PF10099">
    <property type="entry name" value="RskA_C"/>
    <property type="match status" value="1"/>
</dbReference>
<accession>A0ABT5YD70</accession>
<dbReference type="RefSeq" id="WP_275708090.1">
    <property type="nucleotide sequence ID" value="NZ_JANCMW010000010.1"/>
</dbReference>
<protein>
    <submittedName>
        <fullName evidence="2">Anti-sigma factor</fullName>
    </submittedName>
</protein>